<name>A0A671E5A6_RHIFE</name>
<dbReference type="InParanoid" id="A0A671E5A6"/>
<dbReference type="InterPro" id="IPR027417">
    <property type="entry name" value="P-loop_NTPase"/>
</dbReference>
<reference evidence="1 2" key="2">
    <citation type="journal article" date="2018" name="Annu Rev Anim Biosci">
        <title>Bat Biology, Genomes, and the Bat1K Project: To Generate Chromosome-Level Genomes for All Living Bat Species.</title>
        <authorList>
            <person name="Teeling E.C."/>
            <person name="Vernes S.C."/>
            <person name="Davalos L.M."/>
            <person name="Ray D.A."/>
            <person name="Gilbert M.T.P."/>
            <person name="Myers E."/>
        </authorList>
    </citation>
    <scope>NUCLEOTIDE SEQUENCE</scope>
</reference>
<accession>A0A671E5A6</accession>
<proteinExistence type="predicted"/>
<dbReference type="GeneTree" id="ENSGT00940000178962"/>
<dbReference type="Gene3D" id="3.40.50.300">
    <property type="entry name" value="P-loop containing nucleotide triphosphate hydrolases"/>
    <property type="match status" value="1"/>
</dbReference>
<dbReference type="AlphaFoldDB" id="A0A671E5A6"/>
<keyword evidence="2" id="KW-1185">Reference proteome</keyword>
<reference evidence="2" key="3">
    <citation type="submission" date="2018-12" db="EMBL/GenBank/DDBJ databases">
        <title>G10K-VGP greater horseshoe bat female genome, primary haplotype.</title>
        <authorList>
            <person name="Teeling E."/>
            <person name="Myers G."/>
            <person name="Vernes S."/>
            <person name="Pippel M."/>
            <person name="Winkler S."/>
            <person name="Fedrigo O."/>
            <person name="Rhie A."/>
            <person name="Koren S."/>
            <person name="Phillippy A."/>
            <person name="Lewin H."/>
            <person name="Damas J."/>
            <person name="Howe K."/>
            <person name="Mountcastle J."/>
            <person name="Jarvis E.D."/>
        </authorList>
    </citation>
    <scope>NUCLEOTIDE SEQUENCE [LARGE SCALE GENOMIC DNA]</scope>
</reference>
<reference evidence="1" key="4">
    <citation type="submission" date="2025-08" db="UniProtKB">
        <authorList>
            <consortium name="Ensembl"/>
        </authorList>
    </citation>
    <scope>IDENTIFICATION</scope>
</reference>
<evidence type="ECO:0000313" key="2">
    <source>
        <dbReference type="Proteomes" id="UP000472240"/>
    </source>
</evidence>
<evidence type="ECO:0000313" key="1">
    <source>
        <dbReference type="Ensembl" id="ENSRFEP00010006853.1"/>
    </source>
</evidence>
<reference evidence="1 2" key="1">
    <citation type="journal article" date="2015" name="Annu Rev Anim Biosci">
        <title>The Genome 10K Project: a way forward.</title>
        <authorList>
            <person name="Koepfli K.P."/>
            <person name="Paten B."/>
            <person name="O'Brien S.J."/>
            <person name="Koepfli K.P."/>
            <person name="Paten B."/>
            <person name="Antunes A."/>
            <person name="Belov K."/>
            <person name="Bustamante C."/>
            <person name="Castoe T.A."/>
            <person name="Clawson H."/>
            <person name="Crawford A.J."/>
            <person name="Diekhans M."/>
            <person name="Distel D."/>
            <person name="Durbin R."/>
            <person name="Earl D."/>
            <person name="Fujita M.K."/>
            <person name="Gamble T."/>
            <person name="Georges A."/>
            <person name="Gemmell N."/>
            <person name="Gilbert M.T."/>
            <person name="Graves J.M."/>
            <person name="Green R.E."/>
            <person name="Hickey G."/>
            <person name="Jarvis E.D."/>
            <person name="Johnson W."/>
            <person name="Komissarov A."/>
            <person name="Korf I."/>
            <person name="Kuhn R."/>
            <person name="Larkin D.M."/>
            <person name="Lewin H."/>
            <person name="Lopez J.V."/>
            <person name="Ma J."/>
            <person name="Marques-Bonet T."/>
            <person name="Miller W."/>
            <person name="Murphy R."/>
            <person name="Pevzner P."/>
            <person name="Shapiro B."/>
            <person name="Steiner C."/>
            <person name="Tamazian G."/>
            <person name="Venkatesh B."/>
            <person name="Wang J."/>
            <person name="Wayne R."/>
            <person name="Wiley E."/>
            <person name="Yang H."/>
            <person name="Zhang G."/>
            <person name="Haussler D."/>
            <person name="Ryder O."/>
            <person name="O'Brien S.J."/>
        </authorList>
    </citation>
    <scope>NUCLEOTIDE SEQUENCE</scope>
</reference>
<protein>
    <submittedName>
        <fullName evidence="1">Uncharacterized protein</fullName>
    </submittedName>
</protein>
<organism evidence="1 2">
    <name type="scientific">Rhinolophus ferrumequinum</name>
    <name type="common">Greater horseshoe bat</name>
    <dbReference type="NCBI Taxonomy" id="59479"/>
    <lineage>
        <taxon>Eukaryota</taxon>
        <taxon>Metazoa</taxon>
        <taxon>Chordata</taxon>
        <taxon>Craniata</taxon>
        <taxon>Vertebrata</taxon>
        <taxon>Euteleostomi</taxon>
        <taxon>Mammalia</taxon>
        <taxon>Eutheria</taxon>
        <taxon>Laurasiatheria</taxon>
        <taxon>Chiroptera</taxon>
        <taxon>Yinpterochiroptera</taxon>
        <taxon>Rhinolophoidea</taxon>
        <taxon>Rhinolophidae</taxon>
        <taxon>Rhinolophinae</taxon>
        <taxon>Rhinolophus</taxon>
    </lineage>
</organism>
<reference evidence="1" key="5">
    <citation type="submission" date="2025-09" db="UniProtKB">
        <authorList>
            <consortium name="Ensembl"/>
        </authorList>
    </citation>
    <scope>IDENTIFICATION</scope>
</reference>
<dbReference type="Ensembl" id="ENSRFET00010007510.1">
    <property type="protein sequence ID" value="ENSRFEP00010006853.1"/>
    <property type="gene ID" value="ENSRFEG00010004658.1"/>
</dbReference>
<sequence length="71" mass="7117">MATVAAAQTVSVGPGLQGLQRTLPLVVILRATGTGKSSLALQPGQRLGGKIVSADSISATIFLLAPHLLLA</sequence>
<dbReference type="Proteomes" id="UP000472240">
    <property type="component" value="Chromosome 3"/>
</dbReference>